<reference evidence="8 9" key="1">
    <citation type="submission" date="2017-06" db="EMBL/GenBank/DDBJ databases">
        <title>A platform for efficient transgenesis in Macrostomum lignano, a flatworm model organism for stem cell research.</title>
        <authorList>
            <person name="Berezikov E."/>
        </authorList>
    </citation>
    <scope>NUCLEOTIDE SEQUENCE [LARGE SCALE GENOMIC DNA]</scope>
    <source>
        <strain evidence="8">DV1</strain>
        <tissue evidence="8">Whole organism</tissue>
    </source>
</reference>
<organism evidence="8 9">
    <name type="scientific">Macrostomum lignano</name>
    <dbReference type="NCBI Taxonomy" id="282301"/>
    <lineage>
        <taxon>Eukaryota</taxon>
        <taxon>Metazoa</taxon>
        <taxon>Spiralia</taxon>
        <taxon>Lophotrochozoa</taxon>
        <taxon>Platyhelminthes</taxon>
        <taxon>Rhabditophora</taxon>
        <taxon>Macrostomorpha</taxon>
        <taxon>Macrostomida</taxon>
        <taxon>Macrostomidae</taxon>
        <taxon>Macrostomum</taxon>
    </lineage>
</organism>
<dbReference type="SUPFAM" id="SSF56112">
    <property type="entry name" value="Protein kinase-like (PK-like)"/>
    <property type="match status" value="1"/>
</dbReference>
<keyword evidence="2 4" id="KW-0547">Nucleotide-binding</keyword>
<dbReference type="InterPro" id="IPR008271">
    <property type="entry name" value="Ser/Thr_kinase_AS"/>
</dbReference>
<comment type="caution">
    <text evidence="8">The sequence shown here is derived from an EMBL/GenBank/DDBJ whole genome shotgun (WGS) entry which is preliminary data.</text>
</comment>
<dbReference type="GO" id="GO:0004674">
    <property type="term" value="F:protein serine/threonine kinase activity"/>
    <property type="evidence" value="ECO:0007669"/>
    <property type="project" value="UniProtKB-KW"/>
</dbReference>
<dbReference type="InterPro" id="IPR000719">
    <property type="entry name" value="Prot_kinase_dom"/>
</dbReference>
<dbReference type="GO" id="GO:0005524">
    <property type="term" value="F:ATP binding"/>
    <property type="evidence" value="ECO:0007669"/>
    <property type="project" value="UniProtKB-UniRule"/>
</dbReference>
<dbReference type="InterPro" id="IPR050235">
    <property type="entry name" value="CK1_Ser-Thr_kinase"/>
</dbReference>
<keyword evidence="9" id="KW-1185">Reference proteome</keyword>
<feature type="domain" description="Protein kinase" evidence="6">
    <location>
        <begin position="41"/>
        <end position="321"/>
    </location>
</feature>
<dbReference type="SMART" id="SM00220">
    <property type="entry name" value="S_TKc"/>
    <property type="match status" value="1"/>
</dbReference>
<dbReference type="Proteomes" id="UP000215902">
    <property type="component" value="Unassembled WGS sequence"/>
</dbReference>
<dbReference type="PROSITE" id="PS00108">
    <property type="entry name" value="PROTEIN_KINASE_ST"/>
    <property type="match status" value="1"/>
</dbReference>
<dbReference type="EMBL" id="NIVC01002063">
    <property type="protein sequence ID" value="PAA61183.1"/>
    <property type="molecule type" value="Genomic_DNA"/>
</dbReference>
<evidence type="ECO:0000256" key="1">
    <source>
        <dbReference type="ARBA" id="ARBA00012513"/>
    </source>
</evidence>
<evidence type="ECO:0000313" key="9">
    <source>
        <dbReference type="Proteomes" id="UP000215902"/>
    </source>
</evidence>
<evidence type="ECO:0000256" key="3">
    <source>
        <dbReference type="ARBA" id="ARBA00022840"/>
    </source>
</evidence>
<keyword evidence="3 4" id="KW-0067">ATP-binding</keyword>
<evidence type="ECO:0000256" key="2">
    <source>
        <dbReference type="ARBA" id="ARBA00022741"/>
    </source>
</evidence>
<comment type="similarity">
    <text evidence="5">Belongs to the protein kinase superfamily.</text>
</comment>
<evidence type="ECO:0000259" key="6">
    <source>
        <dbReference type="PROSITE" id="PS50011"/>
    </source>
</evidence>
<protein>
    <recommendedName>
        <fullName evidence="1">non-specific serine/threonine protein kinase</fullName>
        <ecNumber evidence="1">2.7.11.1</ecNumber>
    </recommendedName>
</protein>
<dbReference type="STRING" id="282301.A0A267GBK4"/>
<keyword evidence="5" id="KW-0808">Transferase</keyword>
<dbReference type="PROSITE" id="PS50011">
    <property type="entry name" value="PROTEIN_KINASE_DOM"/>
    <property type="match status" value="1"/>
</dbReference>
<dbReference type="AlphaFoldDB" id="A0A267GBK4"/>
<keyword evidence="5" id="KW-0418">Kinase</keyword>
<dbReference type="Pfam" id="PF00069">
    <property type="entry name" value="Pkinase"/>
    <property type="match status" value="1"/>
</dbReference>
<evidence type="ECO:0000313" key="7">
    <source>
        <dbReference type="EMBL" id="PAA61183.1"/>
    </source>
</evidence>
<dbReference type="EMBL" id="NIVC01000421">
    <property type="protein sequence ID" value="PAA83366.1"/>
    <property type="molecule type" value="Genomic_DNA"/>
</dbReference>
<evidence type="ECO:0000256" key="5">
    <source>
        <dbReference type="RuleBase" id="RU000304"/>
    </source>
</evidence>
<evidence type="ECO:0000256" key="4">
    <source>
        <dbReference type="PROSITE-ProRule" id="PRU10141"/>
    </source>
</evidence>
<dbReference type="PROSITE" id="PS00107">
    <property type="entry name" value="PROTEIN_KINASE_ATP"/>
    <property type="match status" value="1"/>
</dbReference>
<accession>A0A267GBK4</accession>
<name>A0A267GBK4_9PLAT</name>
<gene>
    <name evidence="7" type="ORF">BOX15_Mlig016940g1</name>
    <name evidence="8" type="ORF">BOX15_Mlig016940g3</name>
</gene>
<proteinExistence type="inferred from homology"/>
<evidence type="ECO:0000313" key="8">
    <source>
        <dbReference type="EMBL" id="PAA83366.1"/>
    </source>
</evidence>
<feature type="binding site" evidence="4">
    <location>
        <position position="71"/>
    </location>
    <ligand>
        <name>ATP</name>
        <dbReference type="ChEBI" id="CHEBI:30616"/>
    </ligand>
</feature>
<dbReference type="InterPro" id="IPR017441">
    <property type="entry name" value="Protein_kinase_ATP_BS"/>
</dbReference>
<keyword evidence="5" id="KW-0723">Serine/threonine-protein kinase</keyword>
<dbReference type="InterPro" id="IPR011009">
    <property type="entry name" value="Kinase-like_dom_sf"/>
</dbReference>
<dbReference type="EC" id="2.7.11.1" evidence="1"/>
<dbReference type="PANTHER" id="PTHR11909">
    <property type="entry name" value="CASEIN KINASE-RELATED"/>
    <property type="match status" value="1"/>
</dbReference>
<dbReference type="Gene3D" id="1.10.510.10">
    <property type="entry name" value="Transferase(Phosphotransferase) domain 1"/>
    <property type="match status" value="1"/>
</dbReference>
<dbReference type="OrthoDB" id="2687620at2759"/>
<sequence length="332" mass="38683">MSIAVDNIHEQQQQLQMQQQHQQQQHQQQNCMLKEMVNDRWRIIERLGSGTFGDVYRAVDIKCETQSVAVKRETHSHGKERTLSREKGYLLKLRSVTGIPAVHFYTKLNTYTLLVMDLLGPDLEELKSYCGGRFCLRTACILGLQMIVRLRALHSQLCLHRDIKPDNFLMGVGKTSNTLYIIDFGLAITYRMPNGQHNPMLKERSLVGTPRYCSLNAHNKLSLSRRDDLISLAYILIYFIKGHLPWQGLKYKEMGLSLDEAVRQVKTDYTSGQKAAELRKDLCHQMVQFLDYTLNLRYMDEPDYGHLCRLLGDIMRTNQWSYDMTQLDWYNI</sequence>